<evidence type="ECO:0000313" key="2">
    <source>
        <dbReference type="Proteomes" id="UP000192796"/>
    </source>
</evidence>
<dbReference type="EMBL" id="LVYD01000073">
    <property type="protein sequence ID" value="OQP59724.1"/>
    <property type="molecule type" value="Genomic_DNA"/>
</dbReference>
<comment type="caution">
    <text evidence="1">The sequence shown here is derived from an EMBL/GenBank/DDBJ whole genome shotgun (WGS) entry which is preliminary data.</text>
</comment>
<sequence>MYYLKRSCFNKCLSFFKLFWFKNITQTVALFNYVIYWPQKAAETKLKDRFRNWKRSFSNGNEIYQWAVLSAEPLNHAQLFFKFFELPAVA</sequence>
<organism evidence="1 2">
    <name type="scientific">Niastella vici</name>
    <dbReference type="NCBI Taxonomy" id="1703345"/>
    <lineage>
        <taxon>Bacteria</taxon>
        <taxon>Pseudomonadati</taxon>
        <taxon>Bacteroidota</taxon>
        <taxon>Chitinophagia</taxon>
        <taxon>Chitinophagales</taxon>
        <taxon>Chitinophagaceae</taxon>
        <taxon>Niastella</taxon>
    </lineage>
</organism>
<accession>A0A1V9FMY2</accession>
<proteinExistence type="predicted"/>
<reference evidence="1 2" key="1">
    <citation type="submission" date="2016-03" db="EMBL/GenBank/DDBJ databases">
        <title>Niastella vici sp. nov., isolated from farmland soil.</title>
        <authorList>
            <person name="Chen L."/>
            <person name="Wang D."/>
            <person name="Yang S."/>
            <person name="Wang G."/>
        </authorList>
    </citation>
    <scope>NUCLEOTIDE SEQUENCE [LARGE SCALE GENOMIC DNA]</scope>
    <source>
        <strain evidence="1 2">DJ57</strain>
    </source>
</reference>
<dbReference type="AlphaFoldDB" id="A0A1V9FMY2"/>
<gene>
    <name evidence="1" type="ORF">A3860_36185</name>
</gene>
<evidence type="ECO:0000313" key="1">
    <source>
        <dbReference type="EMBL" id="OQP59724.1"/>
    </source>
</evidence>
<protein>
    <submittedName>
        <fullName evidence="1">Uncharacterized protein</fullName>
    </submittedName>
</protein>
<keyword evidence="2" id="KW-1185">Reference proteome</keyword>
<name>A0A1V9FMY2_9BACT</name>
<dbReference type="Proteomes" id="UP000192796">
    <property type="component" value="Unassembled WGS sequence"/>
</dbReference>